<keyword evidence="2" id="KW-1185">Reference proteome</keyword>
<organism evidence="2 3">
    <name type="scientific">Saccoglossus kowalevskii</name>
    <name type="common">Acorn worm</name>
    <dbReference type="NCBI Taxonomy" id="10224"/>
    <lineage>
        <taxon>Eukaryota</taxon>
        <taxon>Metazoa</taxon>
        <taxon>Hemichordata</taxon>
        <taxon>Enteropneusta</taxon>
        <taxon>Harrimaniidae</taxon>
        <taxon>Saccoglossus</taxon>
    </lineage>
</organism>
<feature type="domain" description="VWFD" evidence="1">
    <location>
        <begin position="73"/>
        <end position="259"/>
    </location>
</feature>
<dbReference type="Pfam" id="PF00094">
    <property type="entry name" value="VWD"/>
    <property type="match status" value="1"/>
</dbReference>
<evidence type="ECO:0000313" key="2">
    <source>
        <dbReference type="Proteomes" id="UP000694865"/>
    </source>
</evidence>
<dbReference type="PROSITE" id="PS51233">
    <property type="entry name" value="VWFD"/>
    <property type="match status" value="1"/>
</dbReference>
<sequence>MQIKYSTSLLTMPSTWINIRRNPFFSYRGHPTFTVVLGPYKPCTTVYIIARLKYGTTTRHLGIFSISTSCPCDPCICIGEPHFTTFEGMCFDFNSDCSYILSQTLQPDAHDFELTANLVSIGGGLSVIESADIVADNHIIYLLEDGTIEIDSQMCDGTAFVVDDLTVAVEIIDQYTQVVFSLTEGWWVLWIKNAKTGHNEIRFEIEDYSPLVGKQRGMLGPKYAANATHTFEGFIKKNGDTTHNIQEFCLSWQVINSCPT</sequence>
<evidence type="ECO:0000313" key="3">
    <source>
        <dbReference type="RefSeq" id="XP_006816272.1"/>
    </source>
</evidence>
<dbReference type="Proteomes" id="UP000694865">
    <property type="component" value="Unplaced"/>
</dbReference>
<protein>
    <submittedName>
        <fullName evidence="3">Mucin-5B-like</fullName>
    </submittedName>
</protein>
<evidence type="ECO:0000259" key="1">
    <source>
        <dbReference type="PROSITE" id="PS51233"/>
    </source>
</evidence>
<proteinExistence type="predicted"/>
<dbReference type="InterPro" id="IPR001846">
    <property type="entry name" value="VWF_type-D"/>
</dbReference>
<name>A0ABM0M8D1_SACKO</name>
<reference evidence="3" key="1">
    <citation type="submission" date="2025-08" db="UniProtKB">
        <authorList>
            <consortium name="RefSeq"/>
        </authorList>
    </citation>
    <scope>IDENTIFICATION</scope>
    <source>
        <tissue evidence="3">Testes</tissue>
    </source>
</reference>
<gene>
    <name evidence="3" type="primary">LOC102802146</name>
</gene>
<accession>A0ABM0M8D1</accession>
<dbReference type="GeneID" id="102802146"/>
<dbReference type="RefSeq" id="XP_006816272.1">
    <property type="nucleotide sequence ID" value="XM_006816209.1"/>
</dbReference>